<feature type="region of interest" description="Disordered" evidence="2">
    <location>
        <begin position="22"/>
        <end position="46"/>
    </location>
</feature>
<dbReference type="EMBL" id="JAOPGA020001124">
    <property type="protein sequence ID" value="KAL0485291.1"/>
    <property type="molecule type" value="Genomic_DNA"/>
</dbReference>
<dbReference type="Proteomes" id="UP001431209">
    <property type="component" value="Unassembled WGS sequence"/>
</dbReference>
<accession>A0AAW2Z650</accession>
<feature type="compositionally biased region" description="Polar residues" evidence="2">
    <location>
        <begin position="173"/>
        <end position="185"/>
    </location>
</feature>
<keyword evidence="1" id="KW-0175">Coiled coil</keyword>
<organism evidence="3 4">
    <name type="scientific">Acrasis kona</name>
    <dbReference type="NCBI Taxonomy" id="1008807"/>
    <lineage>
        <taxon>Eukaryota</taxon>
        <taxon>Discoba</taxon>
        <taxon>Heterolobosea</taxon>
        <taxon>Tetramitia</taxon>
        <taxon>Eutetramitia</taxon>
        <taxon>Acrasidae</taxon>
        <taxon>Acrasis</taxon>
    </lineage>
</organism>
<name>A0AAW2Z650_9EUKA</name>
<reference evidence="3 4" key="1">
    <citation type="submission" date="2024-03" db="EMBL/GenBank/DDBJ databases">
        <title>The Acrasis kona genome and developmental transcriptomes reveal deep origins of eukaryotic multicellular pathways.</title>
        <authorList>
            <person name="Sheikh S."/>
            <person name="Fu C.-J."/>
            <person name="Brown M.W."/>
            <person name="Baldauf S.L."/>
        </authorList>
    </citation>
    <scope>NUCLEOTIDE SEQUENCE [LARGE SCALE GENOMIC DNA]</scope>
    <source>
        <strain evidence="3 4">ATCC MYA-3509</strain>
    </source>
</reference>
<feature type="coiled-coil region" evidence="1">
    <location>
        <begin position="89"/>
        <end position="130"/>
    </location>
</feature>
<evidence type="ECO:0000313" key="4">
    <source>
        <dbReference type="Proteomes" id="UP001431209"/>
    </source>
</evidence>
<dbReference type="AlphaFoldDB" id="A0AAW2Z650"/>
<protein>
    <submittedName>
        <fullName evidence="3">UvrABC system protein C</fullName>
    </submittedName>
</protein>
<feature type="compositionally biased region" description="Polar residues" evidence="2">
    <location>
        <begin position="24"/>
        <end position="36"/>
    </location>
</feature>
<comment type="caution">
    <text evidence="3">The sequence shown here is derived from an EMBL/GenBank/DDBJ whole genome shotgun (WGS) entry which is preliminary data.</text>
</comment>
<proteinExistence type="predicted"/>
<gene>
    <name evidence="3" type="ORF">AKO1_011686</name>
</gene>
<evidence type="ECO:0000313" key="3">
    <source>
        <dbReference type="EMBL" id="KAL0485291.1"/>
    </source>
</evidence>
<keyword evidence="4" id="KW-1185">Reference proteome</keyword>
<evidence type="ECO:0000256" key="2">
    <source>
        <dbReference type="SAM" id="MobiDB-lite"/>
    </source>
</evidence>
<feature type="region of interest" description="Disordered" evidence="2">
    <location>
        <begin position="173"/>
        <end position="197"/>
    </location>
</feature>
<evidence type="ECO:0000256" key="1">
    <source>
        <dbReference type="SAM" id="Coils"/>
    </source>
</evidence>
<sequence>MDDSPTPETDIVDDSMADFHLSRFFSNDRSPSDTNPDSPPLLENKPGENALDVLHILQNNNIPSGDTMPPIHVTSPNSIVDTTFEQQRLQLLQQQQKKELKKRQQREQQLLQQKQLLQQQEQEEQFEKQKKRIIAPRSPLMHDARPTEVGSVDVLQTSLFISDQLQLINRYSSMLSGQPKQPNNSTKERPAKRIRNV</sequence>